<dbReference type="PANTHER" id="PTHR15036:SF46">
    <property type="entry name" value="CONTACTIN-ASSOCIATED PROTEIN-LIKE 5"/>
    <property type="match status" value="1"/>
</dbReference>
<keyword evidence="3" id="KW-0812">Transmembrane</keyword>
<organism evidence="5 6">
    <name type="scientific">Anabarilius grahami</name>
    <name type="common">Kanglang fish</name>
    <name type="synonym">Barilius grahami</name>
    <dbReference type="NCBI Taxonomy" id="495550"/>
    <lineage>
        <taxon>Eukaryota</taxon>
        <taxon>Metazoa</taxon>
        <taxon>Chordata</taxon>
        <taxon>Craniata</taxon>
        <taxon>Vertebrata</taxon>
        <taxon>Euteleostomi</taxon>
        <taxon>Actinopterygii</taxon>
        <taxon>Neopterygii</taxon>
        <taxon>Teleostei</taxon>
        <taxon>Ostariophysi</taxon>
        <taxon>Cypriniformes</taxon>
        <taxon>Xenocyprididae</taxon>
        <taxon>Xenocypridinae</taxon>
        <taxon>Xenocypridinae incertae sedis</taxon>
        <taxon>Anabarilius</taxon>
    </lineage>
</organism>
<dbReference type="InterPro" id="IPR050372">
    <property type="entry name" value="Neurexin-related_CASP"/>
</dbReference>
<keyword evidence="6" id="KW-1185">Reference proteome</keyword>
<accession>A0A3N0XGP3</accession>
<proteinExistence type="predicted"/>
<dbReference type="PANTHER" id="PTHR15036">
    <property type="entry name" value="PIKACHURIN-LIKE PROTEIN"/>
    <property type="match status" value="1"/>
</dbReference>
<evidence type="ECO:0000256" key="1">
    <source>
        <dbReference type="PROSITE-ProRule" id="PRU00122"/>
    </source>
</evidence>
<evidence type="ECO:0000256" key="2">
    <source>
        <dbReference type="SAM" id="MobiDB-lite"/>
    </source>
</evidence>
<keyword evidence="3" id="KW-0472">Membrane</keyword>
<dbReference type="Pfam" id="PF02210">
    <property type="entry name" value="Laminin_G_2"/>
    <property type="match status" value="1"/>
</dbReference>
<dbReference type="PROSITE" id="PS50025">
    <property type="entry name" value="LAM_G_DOMAIN"/>
    <property type="match status" value="1"/>
</dbReference>
<evidence type="ECO:0000313" key="6">
    <source>
        <dbReference type="Proteomes" id="UP000281406"/>
    </source>
</evidence>
<dbReference type="SUPFAM" id="SSF49899">
    <property type="entry name" value="Concanavalin A-like lectins/glucanases"/>
    <property type="match status" value="1"/>
</dbReference>
<dbReference type="InterPro" id="IPR013320">
    <property type="entry name" value="ConA-like_dom_sf"/>
</dbReference>
<dbReference type="OrthoDB" id="26719at2759"/>
<gene>
    <name evidence="5" type="ORF">DPX16_12363</name>
</gene>
<evidence type="ECO:0000259" key="4">
    <source>
        <dbReference type="PROSITE" id="PS50025"/>
    </source>
</evidence>
<keyword evidence="3" id="KW-1133">Transmembrane helix</keyword>
<feature type="region of interest" description="Disordered" evidence="2">
    <location>
        <begin position="230"/>
        <end position="257"/>
    </location>
</feature>
<comment type="caution">
    <text evidence="1">Lacks conserved residue(s) required for the propagation of feature annotation.</text>
</comment>
<dbReference type="SMART" id="SM00282">
    <property type="entry name" value="LamG"/>
    <property type="match status" value="1"/>
</dbReference>
<dbReference type="CDD" id="cd00110">
    <property type="entry name" value="LamG"/>
    <property type="match status" value="1"/>
</dbReference>
<dbReference type="Gene3D" id="2.60.120.200">
    <property type="match status" value="1"/>
</dbReference>
<comment type="caution">
    <text evidence="5">The sequence shown here is derived from an EMBL/GenBank/DDBJ whole genome shotgun (WGS) entry which is preliminary data.</text>
</comment>
<protein>
    <submittedName>
        <fullName evidence="5">Contactin-associated protein-like 5</fullName>
    </submittedName>
</protein>
<feature type="compositionally biased region" description="Polar residues" evidence="2">
    <location>
        <begin position="230"/>
        <end position="240"/>
    </location>
</feature>
<reference evidence="5 6" key="1">
    <citation type="submission" date="2018-10" db="EMBL/GenBank/DDBJ databases">
        <title>Genome assembly for a Yunnan-Guizhou Plateau 3E fish, Anabarilius grahami (Regan), and its evolutionary and genetic applications.</title>
        <authorList>
            <person name="Jiang W."/>
        </authorList>
    </citation>
    <scope>NUCLEOTIDE SEQUENCE [LARGE SCALE GENOMIC DNA]</scope>
    <source>
        <strain evidence="5">AG-KIZ</strain>
        <tissue evidence="5">Muscle</tissue>
    </source>
</reference>
<sequence>MMMLMFSVKFTRDFFVSSVSITALAASFESGSSVLYTLQEPFSGILNEEARRSPARFHDAEVTKSQEKVSFGFLTHHMPALILTAHTLDQHYMAVMLSSNGSLQIRYLLNKEKRTEMFSPKSASLADGRFHWVKINRKGQELLVQIDSTVTQQYSLSPGSALSPVRSVILGRIQGSDITDKELVQAGLRGFIGCLSSVQFNQATPLKAALQNSQSPLVTVIGRLEASSCGNVSSTLSNTHTRSDDSAKSDRGKDPVKKADQNDLALIGGVVAAVVFITLCALAVIIRFLYRHRRTPAPPGITGKTHCPSMEHPPYRAALDLHKPNHDSKEYYI</sequence>
<dbReference type="InterPro" id="IPR001791">
    <property type="entry name" value="Laminin_G"/>
</dbReference>
<evidence type="ECO:0000313" key="5">
    <source>
        <dbReference type="EMBL" id="ROI16245.1"/>
    </source>
</evidence>
<dbReference type="AlphaFoldDB" id="A0A3N0XGP3"/>
<dbReference type="Proteomes" id="UP000281406">
    <property type="component" value="Unassembled WGS sequence"/>
</dbReference>
<name>A0A3N0XGP3_ANAGA</name>
<feature type="compositionally biased region" description="Basic and acidic residues" evidence="2">
    <location>
        <begin position="241"/>
        <end position="257"/>
    </location>
</feature>
<dbReference type="EMBL" id="RJVU01075544">
    <property type="protein sequence ID" value="ROI16245.1"/>
    <property type="molecule type" value="Genomic_DNA"/>
</dbReference>
<feature type="transmembrane region" description="Helical" evidence="3">
    <location>
        <begin position="264"/>
        <end position="290"/>
    </location>
</feature>
<feature type="domain" description="Laminin G" evidence="4">
    <location>
        <begin position="44"/>
        <end position="229"/>
    </location>
</feature>
<evidence type="ECO:0000256" key="3">
    <source>
        <dbReference type="SAM" id="Phobius"/>
    </source>
</evidence>